<organism evidence="2">
    <name type="scientific">marine sediment metagenome</name>
    <dbReference type="NCBI Taxonomy" id="412755"/>
    <lineage>
        <taxon>unclassified sequences</taxon>
        <taxon>metagenomes</taxon>
        <taxon>ecological metagenomes</taxon>
    </lineage>
</organism>
<dbReference type="AlphaFoldDB" id="X1V6N3"/>
<comment type="caution">
    <text evidence="2">The sequence shown here is derived from an EMBL/GenBank/DDBJ whole genome shotgun (WGS) entry which is preliminary data.</text>
</comment>
<reference evidence="2" key="1">
    <citation type="journal article" date="2014" name="Front. Microbiol.">
        <title>High frequency of phylogenetically diverse reductive dehalogenase-homologous genes in deep subseafloor sedimentary metagenomes.</title>
        <authorList>
            <person name="Kawai M."/>
            <person name="Futagami T."/>
            <person name="Toyoda A."/>
            <person name="Takaki Y."/>
            <person name="Nishi S."/>
            <person name="Hori S."/>
            <person name="Arai W."/>
            <person name="Tsubouchi T."/>
            <person name="Morono Y."/>
            <person name="Uchiyama I."/>
            <person name="Ito T."/>
            <person name="Fujiyama A."/>
            <person name="Inagaki F."/>
            <person name="Takami H."/>
        </authorList>
    </citation>
    <scope>NUCLEOTIDE SEQUENCE</scope>
    <source>
        <strain evidence="2">Expedition CK06-06</strain>
    </source>
</reference>
<dbReference type="EMBL" id="BARW01028317">
    <property type="protein sequence ID" value="GAJ11607.1"/>
    <property type="molecule type" value="Genomic_DNA"/>
</dbReference>
<keyword evidence="1" id="KW-1133">Transmembrane helix</keyword>
<keyword evidence="1" id="KW-0472">Membrane</keyword>
<evidence type="ECO:0000256" key="1">
    <source>
        <dbReference type="SAM" id="Phobius"/>
    </source>
</evidence>
<gene>
    <name evidence="2" type="ORF">S12H4_45744</name>
</gene>
<keyword evidence="1" id="KW-0812">Transmembrane</keyword>
<evidence type="ECO:0000313" key="2">
    <source>
        <dbReference type="EMBL" id="GAJ11607.1"/>
    </source>
</evidence>
<name>X1V6N3_9ZZZZ</name>
<feature type="transmembrane region" description="Helical" evidence="1">
    <location>
        <begin position="20"/>
        <end position="41"/>
    </location>
</feature>
<accession>X1V6N3</accession>
<sequence>MVINKTFNNMIIKEKNKRGWIRIVEAFVAILLVTGVLLVIINKQYIGKDDISAKVYDVELSILREIQSDTALRDSILQAGTLPK</sequence>
<protein>
    <submittedName>
        <fullName evidence="2">Uncharacterized protein</fullName>
    </submittedName>
</protein>
<feature type="non-terminal residue" evidence="2">
    <location>
        <position position="84"/>
    </location>
</feature>
<proteinExistence type="predicted"/>